<proteinExistence type="inferred from homology"/>
<dbReference type="InParanoid" id="A0A067MDS5"/>
<gene>
    <name evidence="6" type="ORF">BOTBODRAFT_161425</name>
</gene>
<feature type="domain" description="Small-subunit processome Utp12" evidence="5">
    <location>
        <begin position="557"/>
        <end position="673"/>
    </location>
</feature>
<dbReference type="PANTHER" id="PTHR44267:SF1">
    <property type="entry name" value="WD REPEAT-CONTAINING PROTEIN 43"/>
    <property type="match status" value="1"/>
</dbReference>
<feature type="region of interest" description="Disordered" evidence="4">
    <location>
        <begin position="1"/>
        <end position="26"/>
    </location>
</feature>
<dbReference type="EMBL" id="KL198048">
    <property type="protein sequence ID" value="KDQ12820.1"/>
    <property type="molecule type" value="Genomic_DNA"/>
</dbReference>
<organism evidence="6 7">
    <name type="scientific">Botryobasidium botryosum (strain FD-172 SS1)</name>
    <dbReference type="NCBI Taxonomy" id="930990"/>
    <lineage>
        <taxon>Eukaryota</taxon>
        <taxon>Fungi</taxon>
        <taxon>Dikarya</taxon>
        <taxon>Basidiomycota</taxon>
        <taxon>Agaricomycotina</taxon>
        <taxon>Agaricomycetes</taxon>
        <taxon>Cantharellales</taxon>
        <taxon>Botryobasidiaceae</taxon>
        <taxon>Botryobasidium</taxon>
    </lineage>
</organism>
<dbReference type="SUPFAM" id="SSF50978">
    <property type="entry name" value="WD40 repeat-like"/>
    <property type="match status" value="1"/>
</dbReference>
<feature type="compositionally biased region" description="Basic and acidic residues" evidence="4">
    <location>
        <begin position="526"/>
        <end position="535"/>
    </location>
</feature>
<sequence>MAPASNKSKKSGGKPPRDRPTATGTIAQPVLVGTSSVTTLSAYSPDGDLFALVSLTVDKHRLRVFDTTTGRVLSEHILETSRVTALKWTEFAQSDSSSDLSSKKRKKRGSTAAAAVAAAEQSPKTIQVVALGLSDGSIVFFSPTHGKIIRTLSHPSSVSPILSLSSGLPPGSPLWSSSEDGTIRSWHSAKNEVLTNWKNDDRIPYTCLALRPGVESSAGQTHVLAARHNIRLFATPSTVTGASATDAQKPKELSSITGHSTPVFALEWDDTFPARESRGSVPSHRVVSAAENDRVINVWDIPSTPGGVEGKMVASLPLESDVRQIALAVQPSNPSSAQQTLLAVAASGTVSVFALPADSSAAASSKKDKSTVSTLTPQSIVSSITSEKSGSGDAGIVAATFSKEPGRIGVVRLLGGIKPVFDTLQYLDDSGNFIPTISVAGESKIGLSSAAPDAGGGSNRRYTESNTMAIRSGFELGDDSALGDAPAPIEGDLDVDLAELSLGQRLKTLSGEASAGEAAGGAGADAAKEGASGDDRIIPVPANALSRTLTQALHSSDARLLETCLAHSDQTIIRNTVQRLPPQLAVPLVTACVERLARGHRGANLKGGGGGASAQRGSALIRWVKAVLVVHTAHLMNIPDLVSRLSGLHATLSSRLLLQDRLLTLNGRLDLVLSQIDLRTAPAAPATQKTGKGKKRKTGLVTRYVEGESSDDEDEATEMEVEVEDQSGDEEGSVEDVELGGDSDEGDSVEEDEDEDEEDSDEDGSMNGFIDDEAEESYGEDESEEDDED</sequence>
<comment type="subcellular location">
    <subcellularLocation>
        <location evidence="1">Nucleus</location>
    </subcellularLocation>
</comment>
<dbReference type="AlphaFoldDB" id="A0A067MDS5"/>
<dbReference type="InterPro" id="IPR001680">
    <property type="entry name" value="WD40_rpt"/>
</dbReference>
<evidence type="ECO:0000256" key="1">
    <source>
        <dbReference type="ARBA" id="ARBA00004123"/>
    </source>
</evidence>
<reference evidence="7" key="1">
    <citation type="journal article" date="2014" name="Proc. Natl. Acad. Sci. U.S.A.">
        <title>Extensive sampling of basidiomycete genomes demonstrates inadequacy of the white-rot/brown-rot paradigm for wood decay fungi.</title>
        <authorList>
            <person name="Riley R."/>
            <person name="Salamov A.A."/>
            <person name="Brown D.W."/>
            <person name="Nagy L.G."/>
            <person name="Floudas D."/>
            <person name="Held B.W."/>
            <person name="Levasseur A."/>
            <person name="Lombard V."/>
            <person name="Morin E."/>
            <person name="Otillar R."/>
            <person name="Lindquist E.A."/>
            <person name="Sun H."/>
            <person name="LaButti K.M."/>
            <person name="Schmutz J."/>
            <person name="Jabbour D."/>
            <person name="Luo H."/>
            <person name="Baker S.E."/>
            <person name="Pisabarro A.G."/>
            <person name="Walton J.D."/>
            <person name="Blanchette R.A."/>
            <person name="Henrissat B."/>
            <person name="Martin F."/>
            <person name="Cullen D."/>
            <person name="Hibbett D.S."/>
            <person name="Grigoriev I.V."/>
        </authorList>
    </citation>
    <scope>NUCLEOTIDE SEQUENCE [LARGE SCALE GENOMIC DNA]</scope>
    <source>
        <strain evidence="7">FD-172 SS1</strain>
    </source>
</reference>
<comment type="similarity">
    <text evidence="3">Belongs to the UTP5 family.</text>
</comment>
<evidence type="ECO:0000259" key="5">
    <source>
        <dbReference type="Pfam" id="PF04003"/>
    </source>
</evidence>
<dbReference type="SMART" id="SM00320">
    <property type="entry name" value="WD40"/>
    <property type="match status" value="3"/>
</dbReference>
<dbReference type="OrthoDB" id="30195at2759"/>
<accession>A0A067MDS5</accession>
<dbReference type="PANTHER" id="PTHR44267">
    <property type="entry name" value="WD REPEAT-CONTAINING PROTEIN 43"/>
    <property type="match status" value="1"/>
</dbReference>
<dbReference type="Gene3D" id="2.130.10.10">
    <property type="entry name" value="YVTN repeat-like/Quinoprotein amine dehydrogenase"/>
    <property type="match status" value="1"/>
</dbReference>
<protein>
    <recommendedName>
        <fullName evidence="5">Small-subunit processome Utp12 domain-containing protein</fullName>
    </recommendedName>
</protein>
<keyword evidence="2" id="KW-0539">Nucleus</keyword>
<dbReference type="FunCoup" id="A0A067MDS5">
    <property type="interactions" value="550"/>
</dbReference>
<dbReference type="Proteomes" id="UP000027195">
    <property type="component" value="Unassembled WGS sequence"/>
</dbReference>
<dbReference type="InterPro" id="IPR007148">
    <property type="entry name" value="SSU_processome_Utp12"/>
</dbReference>
<evidence type="ECO:0000313" key="7">
    <source>
        <dbReference type="Proteomes" id="UP000027195"/>
    </source>
</evidence>
<evidence type="ECO:0000313" key="6">
    <source>
        <dbReference type="EMBL" id="KDQ12820.1"/>
    </source>
</evidence>
<dbReference type="GO" id="GO:0032040">
    <property type="term" value="C:small-subunit processome"/>
    <property type="evidence" value="ECO:0007669"/>
    <property type="project" value="UniProtKB-ARBA"/>
</dbReference>
<dbReference type="InterPro" id="IPR036322">
    <property type="entry name" value="WD40_repeat_dom_sf"/>
</dbReference>
<dbReference type="GO" id="GO:0000462">
    <property type="term" value="P:maturation of SSU-rRNA from tricistronic rRNA transcript (SSU-rRNA, 5.8S rRNA, LSU-rRNA)"/>
    <property type="evidence" value="ECO:0007669"/>
    <property type="project" value="TreeGrafter"/>
</dbReference>
<evidence type="ECO:0000256" key="2">
    <source>
        <dbReference type="ARBA" id="ARBA00023242"/>
    </source>
</evidence>
<dbReference type="STRING" id="930990.A0A067MDS5"/>
<keyword evidence="7" id="KW-1185">Reference proteome</keyword>
<feature type="region of interest" description="Disordered" evidence="4">
    <location>
        <begin position="683"/>
        <end position="789"/>
    </location>
</feature>
<evidence type="ECO:0000256" key="3">
    <source>
        <dbReference type="ARBA" id="ARBA00038335"/>
    </source>
</evidence>
<feature type="compositionally biased region" description="Acidic residues" evidence="4">
    <location>
        <begin position="708"/>
        <end position="789"/>
    </location>
</feature>
<dbReference type="InterPro" id="IPR052414">
    <property type="entry name" value="U3_snoRNA-assoc_WDR"/>
</dbReference>
<dbReference type="Pfam" id="PF04003">
    <property type="entry name" value="Utp12"/>
    <property type="match status" value="1"/>
</dbReference>
<evidence type="ECO:0000256" key="4">
    <source>
        <dbReference type="SAM" id="MobiDB-lite"/>
    </source>
</evidence>
<feature type="region of interest" description="Disordered" evidence="4">
    <location>
        <begin position="513"/>
        <end position="535"/>
    </location>
</feature>
<dbReference type="InterPro" id="IPR015943">
    <property type="entry name" value="WD40/YVTN_repeat-like_dom_sf"/>
</dbReference>
<name>A0A067MDS5_BOTB1</name>
<dbReference type="HOGENOM" id="CLU_009770_0_0_1"/>